<evidence type="ECO:0000256" key="2">
    <source>
        <dbReference type="ARBA" id="ARBA00022679"/>
    </source>
</evidence>
<evidence type="ECO:0000256" key="4">
    <source>
        <dbReference type="RuleBase" id="RU003557"/>
    </source>
</evidence>
<dbReference type="PROSITE" id="PS00737">
    <property type="entry name" value="THIOLASE_2"/>
    <property type="match status" value="1"/>
</dbReference>
<feature type="domain" description="Thiolase C-terminal" evidence="6">
    <location>
        <begin position="278"/>
        <end position="400"/>
    </location>
</feature>
<dbReference type="Pfam" id="PF00108">
    <property type="entry name" value="Thiolase_N"/>
    <property type="match status" value="1"/>
</dbReference>
<dbReference type="PANTHER" id="PTHR43365">
    <property type="entry name" value="BLR7806 PROTEIN"/>
    <property type="match status" value="1"/>
</dbReference>
<evidence type="ECO:0000313" key="8">
    <source>
        <dbReference type="Proteomes" id="UP001228044"/>
    </source>
</evidence>
<feature type="domain" description="Thiolase N-terminal" evidence="5">
    <location>
        <begin position="5"/>
        <end position="228"/>
    </location>
</feature>
<name>A0ABT8DXC9_9BURK</name>
<gene>
    <name evidence="7" type="ORF">QWJ38_13040</name>
</gene>
<dbReference type="InterPro" id="IPR020617">
    <property type="entry name" value="Thiolase_C"/>
</dbReference>
<dbReference type="PIRSF" id="PIRSF000429">
    <property type="entry name" value="Ac-CoA_Ac_transf"/>
    <property type="match status" value="1"/>
</dbReference>
<dbReference type="Proteomes" id="UP001228044">
    <property type="component" value="Unassembled WGS sequence"/>
</dbReference>
<dbReference type="InterPro" id="IPR002155">
    <property type="entry name" value="Thiolase"/>
</dbReference>
<protein>
    <submittedName>
        <fullName evidence="7">Acetyl-CoA C-acetyltransferase</fullName>
        <ecNumber evidence="7">2.3.1.9</ecNumber>
    </submittedName>
</protein>
<keyword evidence="3 4" id="KW-0012">Acyltransferase</keyword>
<dbReference type="EC" id="2.3.1.9" evidence="7"/>
<evidence type="ECO:0000256" key="3">
    <source>
        <dbReference type="ARBA" id="ARBA00023315"/>
    </source>
</evidence>
<dbReference type="Pfam" id="PF02803">
    <property type="entry name" value="Thiolase_C"/>
    <property type="match status" value="1"/>
</dbReference>
<accession>A0ABT8DXC9</accession>
<dbReference type="NCBIfam" id="NF006090">
    <property type="entry name" value="PRK08242.1"/>
    <property type="match status" value="1"/>
</dbReference>
<comment type="similarity">
    <text evidence="1 4">Belongs to the thiolase-like superfamily. Thiolase family.</text>
</comment>
<dbReference type="GO" id="GO:0003985">
    <property type="term" value="F:acetyl-CoA C-acetyltransferase activity"/>
    <property type="evidence" value="ECO:0007669"/>
    <property type="project" value="UniProtKB-EC"/>
</dbReference>
<sequence>MKDAYIYDHVRTPRGKGKKDGGLHQASPVWLLRTLLREMQRRQDLDTALVDDVVLGCVTPVGEQGADIARTAVLDAGWAETVGGVTQSRFCASGLESVNLAAAKVASGFEQLVVAGGVESMSRWPMGSDGGAWFMDPRVNQALGFIPQGISADLIATLEGWGRADVDAYASESHRRAAAAREQGFFSKAIVPIHDIAGLPLLAQDETIRPGTTPETLAKLEPSFAMMGQMGFDATALRKYTTIERVNHVHHAGNSSGIVDGAALMLIGNRAGGAAAGLKPRARIRAAAVIGSEPTIMLTGPTPACRKALKQAGMEAKDIELWEINEAFAVVPMKTARDLGVSLDKVNVNGGAIALGHPLGATGCIILGTLLDELERRDLSTGCATLCVGGGMGIATIIERV</sequence>
<dbReference type="EMBL" id="JAUHHC010000003">
    <property type="protein sequence ID" value="MDN3921211.1"/>
    <property type="molecule type" value="Genomic_DNA"/>
</dbReference>
<dbReference type="Gene3D" id="3.40.47.10">
    <property type="match status" value="2"/>
</dbReference>
<reference evidence="7 8" key="1">
    <citation type="submission" date="2023-06" db="EMBL/GenBank/DDBJ databases">
        <title>Pelomonas sp. PFR6 16S ribosomal RNA gene Genome sequencing and assembly.</title>
        <authorList>
            <person name="Woo H."/>
        </authorList>
    </citation>
    <scope>NUCLEOTIDE SEQUENCE [LARGE SCALE GENOMIC DNA]</scope>
    <source>
        <strain evidence="7 8">PFR6</strain>
    </source>
</reference>
<dbReference type="SUPFAM" id="SSF53901">
    <property type="entry name" value="Thiolase-like"/>
    <property type="match status" value="2"/>
</dbReference>
<dbReference type="PANTHER" id="PTHR43365:SF1">
    <property type="entry name" value="ACETYL-COA C-ACYLTRANSFERASE"/>
    <property type="match status" value="1"/>
</dbReference>
<evidence type="ECO:0000313" key="7">
    <source>
        <dbReference type="EMBL" id="MDN3921211.1"/>
    </source>
</evidence>
<dbReference type="InterPro" id="IPR016039">
    <property type="entry name" value="Thiolase-like"/>
</dbReference>
<dbReference type="RefSeq" id="WP_290359512.1">
    <property type="nucleotide sequence ID" value="NZ_JAUHHC010000003.1"/>
</dbReference>
<dbReference type="InterPro" id="IPR020613">
    <property type="entry name" value="Thiolase_CS"/>
</dbReference>
<keyword evidence="2 4" id="KW-0808">Transferase</keyword>
<evidence type="ECO:0000259" key="6">
    <source>
        <dbReference type="Pfam" id="PF02803"/>
    </source>
</evidence>
<dbReference type="NCBIfam" id="TIGR01930">
    <property type="entry name" value="AcCoA-C-Actrans"/>
    <property type="match status" value="1"/>
</dbReference>
<dbReference type="CDD" id="cd00751">
    <property type="entry name" value="thiolase"/>
    <property type="match status" value="1"/>
</dbReference>
<evidence type="ECO:0000256" key="1">
    <source>
        <dbReference type="ARBA" id="ARBA00010982"/>
    </source>
</evidence>
<proteinExistence type="inferred from homology"/>
<keyword evidence="8" id="KW-1185">Reference proteome</keyword>
<organism evidence="7 8">
    <name type="scientific">Roseateles violae</name>
    <dbReference type="NCBI Taxonomy" id="3058042"/>
    <lineage>
        <taxon>Bacteria</taxon>
        <taxon>Pseudomonadati</taxon>
        <taxon>Pseudomonadota</taxon>
        <taxon>Betaproteobacteria</taxon>
        <taxon>Burkholderiales</taxon>
        <taxon>Sphaerotilaceae</taxon>
        <taxon>Roseateles</taxon>
    </lineage>
</organism>
<dbReference type="InterPro" id="IPR020616">
    <property type="entry name" value="Thiolase_N"/>
</dbReference>
<evidence type="ECO:0000259" key="5">
    <source>
        <dbReference type="Pfam" id="PF00108"/>
    </source>
</evidence>
<comment type="caution">
    <text evidence="7">The sequence shown here is derived from an EMBL/GenBank/DDBJ whole genome shotgun (WGS) entry which is preliminary data.</text>
</comment>